<dbReference type="RefSeq" id="WP_003326657.1">
    <property type="nucleotide sequence ID" value="NC_014639.1"/>
</dbReference>
<dbReference type="Pfam" id="PF13031">
    <property type="entry name" value="DUF3892"/>
    <property type="match status" value="1"/>
</dbReference>
<proteinExistence type="predicted"/>
<feature type="compositionally biased region" description="Polar residues" evidence="1">
    <location>
        <begin position="14"/>
        <end position="24"/>
    </location>
</feature>
<accession>A0ABM5M216</accession>
<evidence type="ECO:0008006" key="4">
    <source>
        <dbReference type="Google" id="ProtNLM"/>
    </source>
</evidence>
<keyword evidence="3" id="KW-1185">Reference proteome</keyword>
<evidence type="ECO:0000313" key="3">
    <source>
        <dbReference type="Proteomes" id="UP000006867"/>
    </source>
</evidence>
<name>A0ABM5M216_BACA1</name>
<dbReference type="InterPro" id="IPR024997">
    <property type="entry name" value="DUF3892"/>
</dbReference>
<organism evidence="2 3">
    <name type="scientific">Bacillus atrophaeus (strain 1942)</name>
    <dbReference type="NCBI Taxonomy" id="720555"/>
    <lineage>
        <taxon>Bacteria</taxon>
        <taxon>Bacillati</taxon>
        <taxon>Bacillota</taxon>
        <taxon>Bacilli</taxon>
        <taxon>Bacillales</taxon>
        <taxon>Bacillaceae</taxon>
        <taxon>Bacillus</taxon>
    </lineage>
</organism>
<reference evidence="2 3" key="1">
    <citation type="journal article" date="2011" name="Front. Microbiol.">
        <title>Genomic signatures of strain selection and enhancement in Bacillus atrophaeus var. globigii, a historical biowarfare simulant.</title>
        <authorList>
            <person name="Gibbons H.S."/>
            <person name="Broomall S.M."/>
            <person name="McNew L.A."/>
            <person name="Daligault H."/>
            <person name="Chapman C."/>
            <person name="Bruce D."/>
            <person name="Karavis M."/>
            <person name="Krepps M."/>
            <person name="McGregor P.A."/>
            <person name="Hong C."/>
            <person name="Park K.H."/>
            <person name="Akmal A."/>
            <person name="Feldman A."/>
            <person name="Lin J.S."/>
            <person name="Chang W.E."/>
            <person name="Higgs B.W."/>
            <person name="Demirev P."/>
            <person name="Lindquist J."/>
            <person name="Liem A."/>
            <person name="Fochler E."/>
            <person name="Read T.D."/>
            <person name="Tapia R."/>
            <person name="Johnson S."/>
            <person name="Bishop-Lilly K.A."/>
            <person name="Detter C."/>
            <person name="Han C."/>
            <person name="Sozhamannan S."/>
            <person name="Rosenzweig C.N."/>
            <person name="Skowronski E.W."/>
        </authorList>
    </citation>
    <scope>NUCLEOTIDE SEQUENCE [LARGE SCALE GENOMIC DNA]</scope>
    <source>
        <strain evidence="2 3">1942</strain>
    </source>
</reference>
<protein>
    <recommendedName>
        <fullName evidence="4">DUF3892 domain-containing protein</fullName>
    </recommendedName>
</protein>
<evidence type="ECO:0000256" key="1">
    <source>
        <dbReference type="SAM" id="MobiDB-lite"/>
    </source>
</evidence>
<evidence type="ECO:0000313" key="2">
    <source>
        <dbReference type="EMBL" id="ADP34098.1"/>
    </source>
</evidence>
<dbReference type="Proteomes" id="UP000006867">
    <property type="component" value="Chromosome"/>
</dbReference>
<gene>
    <name evidence="2" type="ordered locus">BATR1942_15895</name>
</gene>
<sequence>MDKFEAAYEDYKSRQTNNDQTADTSGKEEIVAVRRNDEDNIIAVKTNTGRELDYPAALAEAKAGNLAHTDVFHKYGRDILRSEPDGTKENNLSELPEF</sequence>
<feature type="region of interest" description="Disordered" evidence="1">
    <location>
        <begin position="1"/>
        <end position="28"/>
    </location>
</feature>
<dbReference type="EMBL" id="CP002207">
    <property type="protein sequence ID" value="ADP34098.1"/>
    <property type="molecule type" value="Genomic_DNA"/>
</dbReference>
<feature type="compositionally biased region" description="Basic and acidic residues" evidence="1">
    <location>
        <begin position="1"/>
        <end position="13"/>
    </location>
</feature>